<evidence type="ECO:0000256" key="6">
    <source>
        <dbReference type="PROSITE-ProRule" id="PRU10007"/>
    </source>
</evidence>
<dbReference type="RefSeq" id="WP_058483492.1">
    <property type="nucleotide sequence ID" value="NZ_CAAAII010000001.1"/>
</dbReference>
<dbReference type="InterPro" id="IPR016161">
    <property type="entry name" value="Ald_DH/histidinol_DH"/>
</dbReference>
<dbReference type="GO" id="GO:0006081">
    <property type="term" value="P:aldehyde metabolic process"/>
    <property type="evidence" value="ECO:0007669"/>
    <property type="project" value="InterPro"/>
</dbReference>
<reference evidence="9 10" key="1">
    <citation type="submission" date="2015-11" db="EMBL/GenBank/DDBJ databases">
        <title>Genomic analysis of 38 Legionella species identifies large and diverse effector repertoires.</title>
        <authorList>
            <person name="Burstein D."/>
            <person name="Amaro F."/>
            <person name="Zusman T."/>
            <person name="Lifshitz Z."/>
            <person name="Cohen O."/>
            <person name="Gilbert J.A."/>
            <person name="Pupko T."/>
            <person name="Shuman H.A."/>
            <person name="Segal G."/>
        </authorList>
    </citation>
    <scope>NUCLEOTIDE SEQUENCE [LARGE SCALE GENOMIC DNA]</scope>
    <source>
        <strain evidence="9 10">Mt.St.Helens-9</strain>
    </source>
</reference>
<dbReference type="PIRSF" id="PIRSF036492">
    <property type="entry name" value="ALDH"/>
    <property type="match status" value="1"/>
</dbReference>
<dbReference type="InterPro" id="IPR012394">
    <property type="entry name" value="Aldehyde_DH_NAD(P)"/>
</dbReference>
<dbReference type="Gene3D" id="3.40.309.10">
    <property type="entry name" value="Aldehyde Dehydrogenase, Chain A, domain 2"/>
    <property type="match status" value="1"/>
</dbReference>
<feature type="domain" description="Aldehyde dehydrogenase" evidence="8">
    <location>
        <begin position="20"/>
        <end position="427"/>
    </location>
</feature>
<dbReference type="Gene3D" id="3.40.605.10">
    <property type="entry name" value="Aldehyde Dehydrogenase, Chain A, domain 1"/>
    <property type="match status" value="1"/>
</dbReference>
<dbReference type="InterPro" id="IPR016162">
    <property type="entry name" value="Ald_DH_N"/>
</dbReference>
<feature type="active site" evidence="5">
    <location>
        <position position="240"/>
    </location>
</feature>
<evidence type="ECO:0000313" key="9">
    <source>
        <dbReference type="EMBL" id="KTD64059.1"/>
    </source>
</evidence>
<dbReference type="CDD" id="cd07133">
    <property type="entry name" value="ALDH_CALDH_CalB"/>
    <property type="match status" value="1"/>
</dbReference>
<dbReference type="OrthoDB" id="9812625at2"/>
<gene>
    <name evidence="9" type="ORF">Lspi_1578</name>
</gene>
<dbReference type="PROSITE" id="PS00687">
    <property type="entry name" value="ALDEHYDE_DEHYDR_GLU"/>
    <property type="match status" value="1"/>
</dbReference>
<keyword evidence="10" id="KW-1185">Reference proteome</keyword>
<comment type="caution">
    <text evidence="9">The sequence shown here is derived from an EMBL/GenBank/DDBJ whole genome shotgun (WGS) entry which is preliminary data.</text>
</comment>
<dbReference type="PANTHER" id="PTHR43570:SF20">
    <property type="entry name" value="ALDEHYDE DEHYDROGENASE ALDX-RELATED"/>
    <property type="match status" value="1"/>
</dbReference>
<evidence type="ECO:0000256" key="5">
    <source>
        <dbReference type="PIRSR" id="PIRSR036492-1"/>
    </source>
</evidence>
<keyword evidence="3" id="KW-0520">NAD</keyword>
<evidence type="ECO:0000256" key="7">
    <source>
        <dbReference type="RuleBase" id="RU003345"/>
    </source>
</evidence>
<evidence type="ECO:0000256" key="2">
    <source>
        <dbReference type="ARBA" id="ARBA00023002"/>
    </source>
</evidence>
<dbReference type="InterPro" id="IPR015590">
    <property type="entry name" value="Aldehyde_DH_dom"/>
</dbReference>
<dbReference type="PROSITE" id="PS00070">
    <property type="entry name" value="ALDEHYDE_DEHYDR_CYS"/>
    <property type="match status" value="1"/>
</dbReference>
<dbReference type="STRING" id="452.Lspi_1578"/>
<dbReference type="Proteomes" id="UP000054877">
    <property type="component" value="Unassembled WGS sequence"/>
</dbReference>
<dbReference type="PATRIC" id="fig|452.5.peg.1736"/>
<name>A0A0W0Z4K2_LEGSP</name>
<dbReference type="AlphaFoldDB" id="A0A0W0Z4K2"/>
<dbReference type="SUPFAM" id="SSF53720">
    <property type="entry name" value="ALDH-like"/>
    <property type="match status" value="1"/>
</dbReference>
<evidence type="ECO:0000256" key="1">
    <source>
        <dbReference type="ARBA" id="ARBA00009986"/>
    </source>
</evidence>
<evidence type="ECO:0000259" key="8">
    <source>
        <dbReference type="Pfam" id="PF00171"/>
    </source>
</evidence>
<evidence type="ECO:0000256" key="3">
    <source>
        <dbReference type="ARBA" id="ARBA00023027"/>
    </source>
</evidence>
<dbReference type="Pfam" id="PF00171">
    <property type="entry name" value="Aldedh"/>
    <property type="match status" value="1"/>
</dbReference>
<dbReference type="GO" id="GO:0005737">
    <property type="term" value="C:cytoplasm"/>
    <property type="evidence" value="ECO:0007669"/>
    <property type="project" value="TreeGrafter"/>
</dbReference>
<comment type="similarity">
    <text evidence="1 4 7">Belongs to the aldehyde dehydrogenase family.</text>
</comment>
<evidence type="ECO:0000256" key="4">
    <source>
        <dbReference type="PIRNR" id="PIRNR036492"/>
    </source>
</evidence>
<dbReference type="InterPro" id="IPR016163">
    <property type="entry name" value="Ald_DH_C"/>
</dbReference>
<feature type="active site" evidence="5 6">
    <location>
        <position position="207"/>
    </location>
</feature>
<dbReference type="EMBL" id="LNYX01000014">
    <property type="protein sequence ID" value="KTD64059.1"/>
    <property type="molecule type" value="Genomic_DNA"/>
</dbReference>
<sequence length="463" mass="52769">MLLQDTFEELQKDYYQTPYLSVRERRDVLKALKKRIREKAVALADAMNSDFSHRAQIESLFLEIYPTLKSIDYCLAHLNQWTRKRKRKLSWHFLPGKAYLIPQPLGVVGIMVPWNYPVFLSIIPAIYALAAGNRVMIKMSELTPKTTEALQSLFDDHRMIRVTGGDVSVSREFARLPFGHLLFTGSTAVGKSVMAAASEHLTPVTLELGGKSPAIVSKTMDKQYYNRLFMGKLFNAGQTCIAPDYLYIPAGQESQLERELHDFINRHYPNLPSNQDYSSIINEQHKERLLQLVEDARQKGARVVTIGEPNDNAQKIPFYLLFDVNESMKVMQEEIFGPILPVLSYQSINEAVKYINDHPNPLAVYYFGNDREELQTLQYQVLSGALTVNDSLIHVAVDDLPFGGVGHSGMGQYHGREGFDTFSKLKPVLIKRKLALITFLYPPYGKLMRSFLHFFAGIKLREK</sequence>
<dbReference type="InterPro" id="IPR016160">
    <property type="entry name" value="Ald_DH_CS_CYS"/>
</dbReference>
<dbReference type="InterPro" id="IPR029510">
    <property type="entry name" value="Ald_DH_CS_GLU"/>
</dbReference>
<evidence type="ECO:0000313" key="10">
    <source>
        <dbReference type="Proteomes" id="UP000054877"/>
    </source>
</evidence>
<organism evidence="9 10">
    <name type="scientific">Legionella spiritensis</name>
    <dbReference type="NCBI Taxonomy" id="452"/>
    <lineage>
        <taxon>Bacteria</taxon>
        <taxon>Pseudomonadati</taxon>
        <taxon>Pseudomonadota</taxon>
        <taxon>Gammaproteobacteria</taxon>
        <taxon>Legionellales</taxon>
        <taxon>Legionellaceae</taxon>
        <taxon>Legionella</taxon>
    </lineage>
</organism>
<proteinExistence type="inferred from homology"/>
<dbReference type="GO" id="GO:0004029">
    <property type="term" value="F:aldehyde dehydrogenase (NAD+) activity"/>
    <property type="evidence" value="ECO:0007669"/>
    <property type="project" value="TreeGrafter"/>
</dbReference>
<dbReference type="PANTHER" id="PTHR43570">
    <property type="entry name" value="ALDEHYDE DEHYDROGENASE"/>
    <property type="match status" value="1"/>
</dbReference>
<protein>
    <recommendedName>
        <fullName evidence="4">Aldehyde dehydrogenase</fullName>
    </recommendedName>
</protein>
<accession>A0A0W0Z4K2</accession>
<keyword evidence="2 4" id="KW-0560">Oxidoreductase</keyword>